<name>A0A831PNH4_9BACT</name>
<dbReference type="PANTHER" id="PTHR36456">
    <property type="entry name" value="UPF0232 PROTEIN SCO3875"/>
    <property type="match status" value="1"/>
</dbReference>
<organism evidence="1">
    <name type="scientific">Geoalkalibacter subterraneus</name>
    <dbReference type="NCBI Taxonomy" id="483547"/>
    <lineage>
        <taxon>Bacteria</taxon>
        <taxon>Pseudomonadati</taxon>
        <taxon>Thermodesulfobacteriota</taxon>
        <taxon>Desulfuromonadia</taxon>
        <taxon>Desulfuromonadales</taxon>
        <taxon>Geoalkalibacteraceae</taxon>
        <taxon>Geoalkalibacter</taxon>
    </lineage>
</organism>
<dbReference type="AlphaFoldDB" id="A0A831PNH4"/>
<protein>
    <submittedName>
        <fullName evidence="1">DUF721 domain-containing protein</fullName>
    </submittedName>
</protein>
<dbReference type="EMBL" id="DSDO01000060">
    <property type="protein sequence ID" value="HDR46235.1"/>
    <property type="molecule type" value="Genomic_DNA"/>
</dbReference>
<comment type="caution">
    <text evidence="1">The sequence shown here is derived from an EMBL/GenBank/DDBJ whole genome shotgun (WGS) entry which is preliminary data.</text>
</comment>
<evidence type="ECO:0000313" key="1">
    <source>
        <dbReference type="EMBL" id="HDR46235.1"/>
    </source>
</evidence>
<dbReference type="InterPro" id="IPR007922">
    <property type="entry name" value="DciA-like"/>
</dbReference>
<dbReference type="PANTHER" id="PTHR36456:SF1">
    <property type="entry name" value="UPF0232 PROTEIN SCO3875"/>
    <property type="match status" value="1"/>
</dbReference>
<proteinExistence type="predicted"/>
<dbReference type="Pfam" id="PF05258">
    <property type="entry name" value="DciA"/>
    <property type="match status" value="1"/>
</dbReference>
<sequence length="174" mass="20046">MKKSDRPRAPRALPLAEILEGLLRERGMDTKLHKYRAFSCWPKAVGPQIAAQTQPARIRDGVLEVKVAHPVWMQQLQLLKPRILARLAEELGPDVIREIYLRQGRIERGGHSEPAAPPAWRDVALSPEEEDEIHRVAERLADPDLRDEFERLMRRQKKLNKCRERAQSPEKSSS</sequence>
<gene>
    <name evidence="1" type="ORF">ENN94_00880</name>
</gene>
<accession>A0A831PNH4</accession>
<reference evidence="1" key="1">
    <citation type="journal article" date="2020" name="mSystems">
        <title>Genome- and Community-Level Interaction Insights into Carbon Utilization and Element Cycling Functions of Hydrothermarchaeota in Hydrothermal Sediment.</title>
        <authorList>
            <person name="Zhou Z."/>
            <person name="Liu Y."/>
            <person name="Xu W."/>
            <person name="Pan J."/>
            <person name="Luo Z.H."/>
            <person name="Li M."/>
        </authorList>
    </citation>
    <scope>NUCLEOTIDE SEQUENCE [LARGE SCALE GENOMIC DNA]</scope>
    <source>
        <strain evidence="1">SpSt-1220</strain>
    </source>
</reference>
<dbReference type="Proteomes" id="UP000886162">
    <property type="component" value="Unassembled WGS sequence"/>
</dbReference>